<protein>
    <submittedName>
        <fullName evidence="4">SDR family NAD(P)-dependent oxidoreductase</fullName>
    </submittedName>
</protein>
<dbReference type="PANTHER" id="PTHR42901:SF1">
    <property type="entry name" value="ALCOHOL DEHYDROGENASE"/>
    <property type="match status" value="1"/>
</dbReference>
<organism evidence="4 5">
    <name type="scientific">Mucilaginibacter myungsuensis</name>
    <dbReference type="NCBI Taxonomy" id="649104"/>
    <lineage>
        <taxon>Bacteria</taxon>
        <taxon>Pseudomonadati</taxon>
        <taxon>Bacteroidota</taxon>
        <taxon>Sphingobacteriia</taxon>
        <taxon>Sphingobacteriales</taxon>
        <taxon>Sphingobacteriaceae</taxon>
        <taxon>Mucilaginibacter</taxon>
    </lineage>
</organism>
<evidence type="ECO:0000313" key="5">
    <source>
        <dbReference type="Proteomes" id="UP000622475"/>
    </source>
</evidence>
<keyword evidence="2" id="KW-0560">Oxidoreductase</keyword>
<dbReference type="SUPFAM" id="SSF51735">
    <property type="entry name" value="NAD(P)-binding Rossmann-fold domains"/>
    <property type="match status" value="1"/>
</dbReference>
<dbReference type="Pfam" id="PF00106">
    <property type="entry name" value="adh_short"/>
    <property type="match status" value="1"/>
</dbReference>
<dbReference type="PANTHER" id="PTHR42901">
    <property type="entry name" value="ALCOHOL DEHYDROGENASE"/>
    <property type="match status" value="1"/>
</dbReference>
<keyword evidence="5" id="KW-1185">Reference proteome</keyword>
<accession>A0A929PXC5</accession>
<proteinExistence type="inferred from homology"/>
<name>A0A929PXC5_9SPHI</name>
<dbReference type="GO" id="GO:0016491">
    <property type="term" value="F:oxidoreductase activity"/>
    <property type="evidence" value="ECO:0007669"/>
    <property type="project" value="UniProtKB-KW"/>
</dbReference>
<dbReference type="PRINTS" id="PR00080">
    <property type="entry name" value="SDRFAMILY"/>
</dbReference>
<dbReference type="Proteomes" id="UP000622475">
    <property type="component" value="Unassembled WGS sequence"/>
</dbReference>
<dbReference type="EMBL" id="JADFFL010000003">
    <property type="protein sequence ID" value="MBE9662092.1"/>
    <property type="molecule type" value="Genomic_DNA"/>
</dbReference>
<dbReference type="PIRSF" id="PIRSF000126">
    <property type="entry name" value="11-beta-HSD1"/>
    <property type="match status" value="1"/>
</dbReference>
<dbReference type="InterPro" id="IPR020904">
    <property type="entry name" value="Sc_DH/Rdtase_CS"/>
</dbReference>
<dbReference type="Gene3D" id="3.40.50.720">
    <property type="entry name" value="NAD(P)-binding Rossmann-like Domain"/>
    <property type="match status" value="1"/>
</dbReference>
<dbReference type="InterPro" id="IPR036291">
    <property type="entry name" value="NAD(P)-bd_dom_sf"/>
</dbReference>
<dbReference type="InterPro" id="IPR002347">
    <property type="entry name" value="SDR_fam"/>
</dbReference>
<dbReference type="PRINTS" id="PR00081">
    <property type="entry name" value="GDHRDH"/>
</dbReference>
<evidence type="ECO:0000313" key="4">
    <source>
        <dbReference type="EMBL" id="MBE9662092.1"/>
    </source>
</evidence>
<evidence type="ECO:0000256" key="1">
    <source>
        <dbReference type="ARBA" id="ARBA00006484"/>
    </source>
</evidence>
<dbReference type="PROSITE" id="PS00061">
    <property type="entry name" value="ADH_SHORT"/>
    <property type="match status" value="1"/>
</dbReference>
<comment type="similarity">
    <text evidence="1 3">Belongs to the short-chain dehydrogenases/reductases (SDR) family.</text>
</comment>
<evidence type="ECO:0000256" key="3">
    <source>
        <dbReference type="RuleBase" id="RU000363"/>
    </source>
</evidence>
<evidence type="ECO:0000256" key="2">
    <source>
        <dbReference type="ARBA" id="ARBA00023002"/>
    </source>
</evidence>
<sequence length="241" mass="26316">MAGVLAQKGYNLIVAARTESDLQQLAADIKAKYPVDVRYITIDLSKPGAAQQLTEQSLAISSNISILINNAGYGLWDDFEKLELQSMMDMMQVNMNALVSLTHLLLPTLKAQQQSYILNVASTASYQSVPYLTLYAASKAFVLSFSRGLSVEFKDTNVSVTCLSPGATATNFTARANMQALDHITDKVNMQPLPVAEFGIKAMFAKKTEVIPGFMNKLSAWGGRHMPKALVERVAGRLYGK</sequence>
<gene>
    <name evidence="4" type="ORF">IRJ16_09365</name>
</gene>
<comment type="caution">
    <text evidence="4">The sequence shown here is derived from an EMBL/GenBank/DDBJ whole genome shotgun (WGS) entry which is preliminary data.</text>
</comment>
<reference evidence="4" key="1">
    <citation type="submission" date="2020-10" db="EMBL/GenBank/DDBJ databases">
        <title>Mucilaginibacter mali sp. nov., isolated from rhizosphere soil of apple orchard.</title>
        <authorList>
            <person name="Lee J.-S."/>
            <person name="Kim H.S."/>
            <person name="Kim J.-S."/>
        </authorList>
    </citation>
    <scope>NUCLEOTIDE SEQUENCE</scope>
    <source>
        <strain evidence="4">KCTC 22746</strain>
    </source>
</reference>
<dbReference type="AlphaFoldDB" id="A0A929PXC5"/>